<dbReference type="GO" id="GO:0016301">
    <property type="term" value="F:kinase activity"/>
    <property type="evidence" value="ECO:0007669"/>
    <property type="project" value="UniProtKB-KW"/>
</dbReference>
<dbReference type="RefSeq" id="WP_130412474.1">
    <property type="nucleotide sequence ID" value="NZ_SHKX01000011.1"/>
</dbReference>
<gene>
    <name evidence="2" type="ORF">EV700_1590</name>
</gene>
<dbReference type="PANTHER" id="PTHR43173:SF22">
    <property type="entry name" value="OS07G0227800 PROTEIN"/>
    <property type="match status" value="1"/>
</dbReference>
<sequence length="437" mass="49092">MNRYATWGNALKGLMRLGETGVVLAETGIDWMRGKRPPTPRLMRQTFERLGATYVKLGQFIASSPSLFPPEFVNEFQHCLDRTSPLPFHVVREVLQEELKQPLSAIFAEIDESPLASASIAQVHAAKLVTGEHVVIKIQRPGVENILLTDLNFIYWATALFEKSFPKLKFASLSAIVTEIQACMMEEVDFYKEAANIAQFTEFLQATGNQLAVAPKVYPHASGLRVLTMERFYGVPLTDLETIRKYTRDPANTLVSAMNTWFASLMYCESFHADLHAGNLMVLTDGRIGFIDFGIVGRIAPDTWAATMGFMESIGEGNFEKMADSMVRIGMTGKKVDTALLAKDLQGMYQTMTVVDPAHVLNGAINDSEINKLMMDVVAVGERHGIRFPRAFALLFKQILYFDRYIKILAPDMELFADDRLQMFGKPDMENKLKRLH</sequence>
<evidence type="ECO:0000259" key="1">
    <source>
        <dbReference type="Pfam" id="PF03109"/>
    </source>
</evidence>
<feature type="domain" description="ABC1 atypical kinase-like" evidence="1">
    <location>
        <begin position="81"/>
        <end position="324"/>
    </location>
</feature>
<organism evidence="2 3">
    <name type="scientific">Fluviicoccus keumensis</name>
    <dbReference type="NCBI Taxonomy" id="1435465"/>
    <lineage>
        <taxon>Bacteria</taxon>
        <taxon>Pseudomonadati</taxon>
        <taxon>Pseudomonadota</taxon>
        <taxon>Gammaproteobacteria</taxon>
        <taxon>Moraxellales</taxon>
        <taxon>Moraxellaceae</taxon>
        <taxon>Fluviicoccus</taxon>
    </lineage>
</organism>
<dbReference type="OrthoDB" id="9795390at2"/>
<keyword evidence="2" id="KW-0418">Kinase</keyword>
<dbReference type="Pfam" id="PF03109">
    <property type="entry name" value="ABC1"/>
    <property type="match status" value="1"/>
</dbReference>
<evidence type="ECO:0000313" key="3">
    <source>
        <dbReference type="Proteomes" id="UP000292423"/>
    </source>
</evidence>
<dbReference type="CDD" id="cd05121">
    <property type="entry name" value="ABC1_ADCK3-like"/>
    <property type="match status" value="1"/>
</dbReference>
<dbReference type="EMBL" id="SHKX01000011">
    <property type="protein sequence ID" value="RZU47195.1"/>
    <property type="molecule type" value="Genomic_DNA"/>
</dbReference>
<dbReference type="PANTHER" id="PTHR43173">
    <property type="entry name" value="ABC1 FAMILY PROTEIN"/>
    <property type="match status" value="1"/>
</dbReference>
<keyword evidence="2" id="KW-0830">Ubiquinone</keyword>
<keyword evidence="3" id="KW-1185">Reference proteome</keyword>
<dbReference type="InterPro" id="IPR051130">
    <property type="entry name" value="Mito_struct-func_regulator"/>
</dbReference>
<dbReference type="SUPFAM" id="SSF56112">
    <property type="entry name" value="Protein kinase-like (PK-like)"/>
    <property type="match status" value="1"/>
</dbReference>
<keyword evidence="2" id="KW-0808">Transferase</keyword>
<protein>
    <submittedName>
        <fullName evidence="2">Putative unusual protein kinase regulating ubiquinone biosynthesis (AarF/ABC1/UbiB family)</fullName>
    </submittedName>
</protein>
<dbReference type="InterPro" id="IPR011009">
    <property type="entry name" value="Kinase-like_dom_sf"/>
</dbReference>
<evidence type="ECO:0000313" key="2">
    <source>
        <dbReference type="EMBL" id="RZU47195.1"/>
    </source>
</evidence>
<accession>A0A4Q7ZB87</accession>
<reference evidence="2 3" key="1">
    <citation type="submission" date="2019-02" db="EMBL/GenBank/DDBJ databases">
        <title>Genomic Encyclopedia of Type Strains, Phase IV (KMG-IV): sequencing the most valuable type-strain genomes for metagenomic binning, comparative biology and taxonomic classification.</title>
        <authorList>
            <person name="Goeker M."/>
        </authorList>
    </citation>
    <scope>NUCLEOTIDE SEQUENCE [LARGE SCALE GENOMIC DNA]</scope>
    <source>
        <strain evidence="2 3">DSM 105135</strain>
    </source>
</reference>
<name>A0A4Q7ZB87_9GAMM</name>
<comment type="caution">
    <text evidence="2">The sequence shown here is derived from an EMBL/GenBank/DDBJ whole genome shotgun (WGS) entry which is preliminary data.</text>
</comment>
<proteinExistence type="predicted"/>
<dbReference type="Proteomes" id="UP000292423">
    <property type="component" value="Unassembled WGS sequence"/>
</dbReference>
<dbReference type="InterPro" id="IPR004147">
    <property type="entry name" value="ABC1_dom"/>
</dbReference>
<dbReference type="AlphaFoldDB" id="A0A4Q7ZB87"/>